<dbReference type="InterPro" id="IPR002068">
    <property type="entry name" value="A-crystallin/Hsp20_dom"/>
</dbReference>
<accession>D6ZAS5</accession>
<proteinExistence type="inferred from homology"/>
<dbReference type="Gene3D" id="2.60.40.790">
    <property type="match status" value="1"/>
</dbReference>
<dbReference type="RefSeq" id="WP_013139261.1">
    <property type="nucleotide sequence ID" value="NC_014168.1"/>
</dbReference>
<dbReference type="Pfam" id="PF00011">
    <property type="entry name" value="HSP20"/>
    <property type="match status" value="1"/>
</dbReference>
<dbReference type="EMBL" id="CP001958">
    <property type="protein sequence ID" value="ADG98811.1"/>
    <property type="molecule type" value="Genomic_DNA"/>
</dbReference>
<keyword evidence="5" id="KW-1185">Reference proteome</keyword>
<comment type="similarity">
    <text evidence="1 2">Belongs to the small heat shock protein (HSP20) family.</text>
</comment>
<dbReference type="SUPFAM" id="SSF49764">
    <property type="entry name" value="HSP20-like chaperones"/>
    <property type="match status" value="1"/>
</dbReference>
<evidence type="ECO:0000256" key="1">
    <source>
        <dbReference type="PROSITE-ProRule" id="PRU00285"/>
    </source>
</evidence>
<dbReference type="HOGENOM" id="CLU_046737_8_2_11"/>
<dbReference type="PROSITE" id="PS01031">
    <property type="entry name" value="SHSP"/>
    <property type="match status" value="1"/>
</dbReference>
<dbReference type="PANTHER" id="PTHR11527">
    <property type="entry name" value="HEAT-SHOCK PROTEIN 20 FAMILY MEMBER"/>
    <property type="match status" value="1"/>
</dbReference>
<name>D6ZAS5_SEGRD</name>
<evidence type="ECO:0000259" key="3">
    <source>
        <dbReference type="PROSITE" id="PS01031"/>
    </source>
</evidence>
<dbReference type="AlphaFoldDB" id="D6ZAS5"/>
<dbReference type="CDD" id="cd06464">
    <property type="entry name" value="ACD_sHsps-like"/>
    <property type="match status" value="1"/>
</dbReference>
<dbReference type="STRING" id="640132.Srot_2366"/>
<dbReference type="KEGG" id="srt:Srot_2366"/>
<dbReference type="Proteomes" id="UP000002247">
    <property type="component" value="Chromosome"/>
</dbReference>
<reference evidence="4 5" key="1">
    <citation type="journal article" date="2010" name="Stand. Genomic Sci.">
        <title>Complete genome sequence of Segniliparus rotundus type strain (CDC 1076).</title>
        <authorList>
            <person name="Sikorski J."/>
            <person name="Lapidus A."/>
            <person name="Copeland A."/>
            <person name="Misra M."/>
            <person name="Glavina Del Rio T."/>
            <person name="Nolan M."/>
            <person name="Lucas S."/>
            <person name="Chen F."/>
            <person name="Tice H."/>
            <person name="Cheng J.F."/>
            <person name="Jando M."/>
            <person name="Schneider S."/>
            <person name="Bruce D."/>
            <person name="Goodwin L."/>
            <person name="Pitluck S."/>
            <person name="Liolios K."/>
            <person name="Mikhailova N."/>
            <person name="Pati A."/>
            <person name="Ivanova N."/>
            <person name="Mavromatis K."/>
            <person name="Chen A."/>
            <person name="Palaniappan K."/>
            <person name="Chertkov O."/>
            <person name="Land M."/>
            <person name="Hauser L."/>
            <person name="Chang Y.J."/>
            <person name="Jeffries C.D."/>
            <person name="Brettin T."/>
            <person name="Detter J.C."/>
            <person name="Han C."/>
            <person name="Rohde M."/>
            <person name="Goker M."/>
            <person name="Bristow J."/>
            <person name="Eisen J.A."/>
            <person name="Markowitz V."/>
            <person name="Hugenholtz P."/>
            <person name="Kyrpides N.C."/>
            <person name="Klenk H.P."/>
        </authorList>
    </citation>
    <scope>NUCLEOTIDE SEQUENCE [LARGE SCALE GENOMIC DNA]</scope>
    <source>
        <strain evidence="5">ATCC BAA-972 / CDC 1076 / CIP 108378 / DSM 44985 / JCM 13578</strain>
    </source>
</reference>
<gene>
    <name evidence="4" type="ordered locus">Srot_2366</name>
</gene>
<dbReference type="InterPro" id="IPR008978">
    <property type="entry name" value="HSP20-like_chaperone"/>
</dbReference>
<sequence>MTSLLPRPQVLFPNVADWFDHARSFGGNNLLRIEECDHKNKYVVRAELPGVDPEKHVHVTVHGKVLTVTAEREASHKDSRHSEFHYGSFSRSVNLPVGADTSDVSAKYTDGILEVTVPVQQRQEDQAKQIKIATD</sequence>
<evidence type="ECO:0000313" key="4">
    <source>
        <dbReference type="EMBL" id="ADG98811.1"/>
    </source>
</evidence>
<keyword evidence="4" id="KW-0346">Stress response</keyword>
<protein>
    <submittedName>
        <fullName evidence="4">Heat shock protein Hsp20</fullName>
    </submittedName>
</protein>
<organism evidence="4 5">
    <name type="scientific">Segniliparus rotundus (strain ATCC BAA-972 / CDC 1076 / CIP 108378 / DSM 44985 / JCM 13578)</name>
    <dbReference type="NCBI Taxonomy" id="640132"/>
    <lineage>
        <taxon>Bacteria</taxon>
        <taxon>Bacillati</taxon>
        <taxon>Actinomycetota</taxon>
        <taxon>Actinomycetes</taxon>
        <taxon>Mycobacteriales</taxon>
        <taxon>Segniliparaceae</taxon>
        <taxon>Segniliparus</taxon>
    </lineage>
</organism>
<dbReference type="eggNOG" id="COG0071">
    <property type="taxonomic scope" value="Bacteria"/>
</dbReference>
<evidence type="ECO:0000256" key="2">
    <source>
        <dbReference type="RuleBase" id="RU003616"/>
    </source>
</evidence>
<feature type="domain" description="SHSP" evidence="3">
    <location>
        <begin position="24"/>
        <end position="135"/>
    </location>
</feature>
<evidence type="ECO:0000313" key="5">
    <source>
        <dbReference type="Proteomes" id="UP000002247"/>
    </source>
</evidence>
<dbReference type="InterPro" id="IPR031107">
    <property type="entry name" value="Small_HSP"/>
</dbReference>
<dbReference type="OrthoDB" id="3855217at2"/>